<dbReference type="HOGENOM" id="CLU_3297214_0_0_11"/>
<evidence type="ECO:0000313" key="1">
    <source>
        <dbReference type="EMBL" id="CDR16972.1"/>
    </source>
</evidence>
<dbReference type="EMBL" id="JAGGLR010000014">
    <property type="protein sequence ID" value="MBP2064064.1"/>
    <property type="molecule type" value="Genomic_DNA"/>
</dbReference>
<keyword evidence="3" id="KW-1185">Reference proteome</keyword>
<dbReference type="AlphaFoldDB" id="A0A061ABG3"/>
<evidence type="ECO:0000313" key="3">
    <source>
        <dbReference type="Proteomes" id="UP000756710"/>
    </source>
</evidence>
<organism evidence="1">
    <name type="scientific">Streptomyces iranensis</name>
    <dbReference type="NCBI Taxonomy" id="576784"/>
    <lineage>
        <taxon>Bacteria</taxon>
        <taxon>Bacillati</taxon>
        <taxon>Actinomycetota</taxon>
        <taxon>Actinomycetes</taxon>
        <taxon>Kitasatosporales</taxon>
        <taxon>Streptomycetaceae</taxon>
        <taxon>Streptomyces</taxon>
        <taxon>Streptomyces violaceusniger group</taxon>
    </lineage>
</organism>
<gene>
    <name evidence="2" type="ORF">J2Z30_005087</name>
    <name evidence="1" type="ORF">SIRAN9194</name>
</gene>
<dbReference type="Proteomes" id="UP000756710">
    <property type="component" value="Unassembled WGS sequence"/>
</dbReference>
<evidence type="ECO:0000313" key="2">
    <source>
        <dbReference type="EMBL" id="MBP2064064.1"/>
    </source>
</evidence>
<dbReference type="EMBL" id="LK022848">
    <property type="protein sequence ID" value="CDR16972.1"/>
    <property type="molecule type" value="Genomic_DNA"/>
</dbReference>
<dbReference type="RefSeq" id="WP_281062760.1">
    <property type="nucleotide sequence ID" value="NZ_BAABDR010000029.1"/>
</dbReference>
<protein>
    <submittedName>
        <fullName evidence="1">Uncharacterized protein</fullName>
    </submittedName>
</protein>
<reference evidence="2 3" key="2">
    <citation type="submission" date="2021-03" db="EMBL/GenBank/DDBJ databases">
        <title>Genomic Encyclopedia of Type Strains, Phase IV (KMG-IV): sequencing the most valuable type-strain genomes for metagenomic binning, comparative biology and taxonomic classification.</title>
        <authorList>
            <person name="Goeker M."/>
        </authorList>
    </citation>
    <scope>NUCLEOTIDE SEQUENCE [LARGE SCALE GENOMIC DNA]</scope>
    <source>
        <strain evidence="2 3">DSM 41954</strain>
    </source>
</reference>
<sequence length="40" mass="4475">MARARGAGELVEFLRAARERVDPALVGIDDAAPRRRVRRT</sequence>
<name>A0A061ABG3_9ACTN</name>
<accession>A0A061ABG3</accession>
<reference evidence="1" key="1">
    <citation type="submission" date="2014-05" db="EMBL/GenBank/DDBJ databases">
        <authorList>
            <person name="Horn Fabian"/>
        </authorList>
    </citation>
    <scope>NUCLEOTIDE SEQUENCE</scope>
</reference>
<proteinExistence type="predicted"/>